<dbReference type="AlphaFoldDB" id="A0A7K3WDN2"/>
<gene>
    <name evidence="1" type="ORF">G1H19_11320</name>
</gene>
<name>A0A7K3WDN2_9ACTN</name>
<organism evidence="1 2">
    <name type="scientific">Goekera deserti</name>
    <dbReference type="NCBI Taxonomy" id="2497753"/>
    <lineage>
        <taxon>Bacteria</taxon>
        <taxon>Bacillati</taxon>
        <taxon>Actinomycetota</taxon>
        <taxon>Actinomycetes</taxon>
        <taxon>Geodermatophilales</taxon>
        <taxon>Geodermatophilaceae</taxon>
        <taxon>Goekera</taxon>
    </lineage>
</organism>
<reference evidence="1 2" key="1">
    <citation type="submission" date="2020-02" db="EMBL/GenBank/DDBJ databases">
        <title>The whole genome sequence of CPCC 205119.</title>
        <authorList>
            <person name="Jiang Z."/>
        </authorList>
    </citation>
    <scope>NUCLEOTIDE SEQUENCE [LARGE SCALE GENOMIC DNA]</scope>
    <source>
        <strain evidence="1 2">CPCC 205119</strain>
    </source>
</reference>
<keyword evidence="2" id="KW-1185">Reference proteome</keyword>
<sequence>MLDWKVFVVRQWMHERTVHHAVGELEKIRRTMQALAQADRVQKVATYDGPQLDRDRAERHATARQARQNLLAQLDLSDGAPTPCANEAP</sequence>
<dbReference type="Proteomes" id="UP000470470">
    <property type="component" value="Unassembled WGS sequence"/>
</dbReference>
<protein>
    <submittedName>
        <fullName evidence="1">Uncharacterized protein</fullName>
    </submittedName>
</protein>
<dbReference type="RefSeq" id="WP_152727827.1">
    <property type="nucleotide sequence ID" value="NZ_JAABOZ010000001.1"/>
</dbReference>
<comment type="caution">
    <text evidence="1">The sequence shown here is derived from an EMBL/GenBank/DDBJ whole genome shotgun (WGS) entry which is preliminary data.</text>
</comment>
<dbReference type="EMBL" id="JAAGWK010000015">
    <property type="protein sequence ID" value="NEL54591.1"/>
    <property type="molecule type" value="Genomic_DNA"/>
</dbReference>
<proteinExistence type="predicted"/>
<evidence type="ECO:0000313" key="1">
    <source>
        <dbReference type="EMBL" id="NEL54591.1"/>
    </source>
</evidence>
<evidence type="ECO:0000313" key="2">
    <source>
        <dbReference type="Proteomes" id="UP000470470"/>
    </source>
</evidence>
<accession>A0A7K3WDN2</accession>